<feature type="region of interest" description="Disordered" evidence="13">
    <location>
        <begin position="853"/>
        <end position="908"/>
    </location>
</feature>
<dbReference type="PANTHER" id="PTHR30612">
    <property type="entry name" value="SECA INNER MEMBRANE COMPONENT OF SEC PROTEIN SECRETION SYSTEM"/>
    <property type="match status" value="1"/>
</dbReference>
<dbReference type="SUPFAM" id="SSF52540">
    <property type="entry name" value="P-loop containing nucleoside triphosphate hydrolases"/>
    <property type="match status" value="2"/>
</dbReference>
<dbReference type="InterPro" id="IPR044722">
    <property type="entry name" value="SecA_SF2_C"/>
</dbReference>
<dbReference type="PROSITE" id="PS01312">
    <property type="entry name" value="SECA"/>
    <property type="match status" value="1"/>
</dbReference>
<comment type="subcellular location">
    <subcellularLocation>
        <location evidence="11">Cell membrane</location>
        <topology evidence="11">Peripheral membrane protein</topology>
        <orientation evidence="11">Cytoplasmic side</orientation>
    </subcellularLocation>
    <subcellularLocation>
        <location evidence="11">Cytoplasm</location>
    </subcellularLocation>
    <subcellularLocation>
        <location evidence="1">Membrane</location>
        <topology evidence="1">Peripheral membrane protein</topology>
    </subcellularLocation>
    <text evidence="11">Distribution is 50-50.</text>
</comment>
<keyword evidence="6 11" id="KW-0067">ATP-binding</keyword>
<evidence type="ECO:0000256" key="5">
    <source>
        <dbReference type="ARBA" id="ARBA00022741"/>
    </source>
</evidence>
<comment type="similarity">
    <text evidence="2 11 12">Belongs to the SecA family.</text>
</comment>
<evidence type="ECO:0000259" key="14">
    <source>
        <dbReference type="PROSITE" id="PS51192"/>
    </source>
</evidence>
<comment type="caution">
    <text evidence="16">The sequence shown here is derived from an EMBL/GenBank/DDBJ whole genome shotgun (WGS) entry which is preliminary data.</text>
</comment>
<dbReference type="Pfam" id="PF07517">
    <property type="entry name" value="SecA_DEAD"/>
    <property type="match status" value="1"/>
</dbReference>
<keyword evidence="10 11" id="KW-0472">Membrane</keyword>
<comment type="subunit">
    <text evidence="11">Monomer and homodimer. Part of the essential Sec protein translocation apparatus which comprises SecA, SecYEG and auxiliary proteins SecDF. Other proteins may also be involved.</text>
</comment>
<reference evidence="17" key="1">
    <citation type="journal article" date="2019" name="PLoS Negl. Trop. Dis.">
        <title>Revisiting the worldwide diversity of Leptospira species in the environment.</title>
        <authorList>
            <person name="Vincent A.T."/>
            <person name="Schiettekatte O."/>
            <person name="Bourhy P."/>
            <person name="Veyrier F.J."/>
            <person name="Picardeau M."/>
        </authorList>
    </citation>
    <scope>NUCLEOTIDE SEQUENCE [LARGE SCALE GENOMIC DNA]</scope>
    <source>
        <strain evidence="17">201702407</strain>
    </source>
</reference>
<dbReference type="EMBL" id="RQGT01000096">
    <property type="protein sequence ID" value="TGM11758.1"/>
    <property type="molecule type" value="Genomic_DNA"/>
</dbReference>
<dbReference type="InterPro" id="IPR011130">
    <property type="entry name" value="SecA_preprotein_X-link_dom"/>
</dbReference>
<dbReference type="InterPro" id="IPR014001">
    <property type="entry name" value="Helicase_ATP-bd"/>
</dbReference>
<dbReference type="Pfam" id="PF21090">
    <property type="entry name" value="P-loop_SecA"/>
    <property type="match status" value="1"/>
</dbReference>
<feature type="binding site" evidence="11">
    <location>
        <position position="494"/>
    </location>
    <ligand>
        <name>ATP</name>
        <dbReference type="ChEBI" id="CHEBI:30616"/>
    </ligand>
</feature>
<feature type="binding site" evidence="11">
    <location>
        <position position="87"/>
    </location>
    <ligand>
        <name>ATP</name>
        <dbReference type="ChEBI" id="CHEBI:30616"/>
    </ligand>
</feature>
<dbReference type="NCBIfam" id="TIGR00963">
    <property type="entry name" value="secA"/>
    <property type="match status" value="1"/>
</dbReference>
<dbReference type="Gene3D" id="3.90.1440.10">
    <property type="entry name" value="SecA, preprotein cross-linking domain"/>
    <property type="match status" value="1"/>
</dbReference>
<gene>
    <name evidence="11 16" type="primary">secA</name>
    <name evidence="16" type="ORF">EHQ90_16270</name>
</gene>
<dbReference type="SUPFAM" id="SSF81886">
    <property type="entry name" value="Helical scaffold and wing domains of SecA"/>
    <property type="match status" value="1"/>
</dbReference>
<dbReference type="Pfam" id="PF07516">
    <property type="entry name" value="SecA_SW"/>
    <property type="match status" value="1"/>
</dbReference>
<dbReference type="NCBIfam" id="NF009538">
    <property type="entry name" value="PRK12904.1"/>
    <property type="match status" value="1"/>
</dbReference>
<dbReference type="InterPro" id="IPR027417">
    <property type="entry name" value="P-loop_NTPase"/>
</dbReference>
<dbReference type="SUPFAM" id="SSF81767">
    <property type="entry name" value="Pre-protein crosslinking domain of SecA"/>
    <property type="match status" value="1"/>
</dbReference>
<keyword evidence="3 11" id="KW-0813">Transport</keyword>
<evidence type="ECO:0000256" key="8">
    <source>
        <dbReference type="ARBA" id="ARBA00022967"/>
    </source>
</evidence>
<evidence type="ECO:0000256" key="13">
    <source>
        <dbReference type="SAM" id="MobiDB-lite"/>
    </source>
</evidence>
<evidence type="ECO:0000256" key="4">
    <source>
        <dbReference type="ARBA" id="ARBA00022475"/>
    </source>
</evidence>
<dbReference type="Gene3D" id="1.10.3060.10">
    <property type="entry name" value="Helical scaffold and wing domains of SecA"/>
    <property type="match status" value="1"/>
</dbReference>
<dbReference type="InterPro" id="IPR036670">
    <property type="entry name" value="SecA_X-link_sf"/>
</dbReference>
<dbReference type="InterPro" id="IPR011116">
    <property type="entry name" value="SecA_Wing/Scaffold"/>
</dbReference>
<evidence type="ECO:0000256" key="9">
    <source>
        <dbReference type="ARBA" id="ARBA00023010"/>
    </source>
</evidence>
<dbReference type="PANTHER" id="PTHR30612:SF0">
    <property type="entry name" value="CHLOROPLAST PROTEIN-TRANSPORTING ATPASE"/>
    <property type="match status" value="1"/>
</dbReference>
<evidence type="ECO:0000256" key="7">
    <source>
        <dbReference type="ARBA" id="ARBA00022927"/>
    </source>
</evidence>
<name>A0ABY2MYN3_9LEPT</name>
<organism evidence="16 17">
    <name type="scientific">Leptospira stimsonii</name>
    <dbReference type="NCBI Taxonomy" id="2202203"/>
    <lineage>
        <taxon>Bacteria</taxon>
        <taxon>Pseudomonadati</taxon>
        <taxon>Spirochaetota</taxon>
        <taxon>Spirochaetia</taxon>
        <taxon>Leptospirales</taxon>
        <taxon>Leptospiraceae</taxon>
        <taxon>Leptospira</taxon>
    </lineage>
</organism>
<accession>A0ABY2MYN3</accession>
<dbReference type="EC" id="7.4.2.8" evidence="11"/>
<keyword evidence="8 11" id="KW-1278">Translocase</keyword>
<feature type="domain" description="Helicase ATP-binding" evidence="14">
    <location>
        <begin position="89"/>
        <end position="247"/>
    </location>
</feature>
<keyword evidence="11" id="KW-0963">Cytoplasm</keyword>
<evidence type="ECO:0000313" key="17">
    <source>
        <dbReference type="Proteomes" id="UP000297422"/>
    </source>
</evidence>
<dbReference type="SMART" id="SM00957">
    <property type="entry name" value="SecA_DEAD"/>
    <property type="match status" value="1"/>
</dbReference>
<dbReference type="PROSITE" id="PS51192">
    <property type="entry name" value="HELICASE_ATP_BIND_1"/>
    <property type="match status" value="1"/>
</dbReference>
<evidence type="ECO:0000256" key="3">
    <source>
        <dbReference type="ARBA" id="ARBA00022448"/>
    </source>
</evidence>
<keyword evidence="17" id="KW-1185">Reference proteome</keyword>
<dbReference type="InterPro" id="IPR036266">
    <property type="entry name" value="SecA_Wing/Scaffold_sf"/>
</dbReference>
<proteinExistence type="inferred from homology"/>
<dbReference type="CDD" id="cd18803">
    <property type="entry name" value="SF2_C_secA"/>
    <property type="match status" value="1"/>
</dbReference>
<protein>
    <recommendedName>
        <fullName evidence="11 12">Protein translocase subunit SecA</fullName>
        <ecNumber evidence="11">7.4.2.8</ecNumber>
    </recommendedName>
</protein>
<evidence type="ECO:0000256" key="1">
    <source>
        <dbReference type="ARBA" id="ARBA00004170"/>
    </source>
</evidence>
<dbReference type="Gene3D" id="3.40.50.300">
    <property type="entry name" value="P-loop containing nucleotide triphosphate hydrolases"/>
    <property type="match status" value="2"/>
</dbReference>
<feature type="compositionally biased region" description="Basic and acidic residues" evidence="13">
    <location>
        <begin position="853"/>
        <end position="863"/>
    </location>
</feature>
<evidence type="ECO:0000256" key="10">
    <source>
        <dbReference type="ARBA" id="ARBA00023136"/>
    </source>
</evidence>
<feature type="binding site" evidence="11">
    <location>
        <begin position="105"/>
        <end position="109"/>
    </location>
    <ligand>
        <name>ATP</name>
        <dbReference type="ChEBI" id="CHEBI:30616"/>
    </ligand>
</feature>
<dbReference type="InterPro" id="IPR000185">
    <property type="entry name" value="SecA"/>
</dbReference>
<dbReference type="InterPro" id="IPR014018">
    <property type="entry name" value="SecA_motor_DEAD"/>
</dbReference>
<keyword evidence="5 11" id="KW-0547">Nucleotide-binding</keyword>
<dbReference type="SMART" id="SM00958">
    <property type="entry name" value="SecA_PP_bind"/>
    <property type="match status" value="1"/>
</dbReference>
<evidence type="ECO:0000256" key="11">
    <source>
        <dbReference type="HAMAP-Rule" id="MF_01382"/>
    </source>
</evidence>
<dbReference type="InterPro" id="IPR011115">
    <property type="entry name" value="SecA_DEAD"/>
</dbReference>
<feature type="compositionally biased region" description="Polar residues" evidence="13">
    <location>
        <begin position="872"/>
        <end position="886"/>
    </location>
</feature>
<dbReference type="Proteomes" id="UP000297422">
    <property type="component" value="Unassembled WGS sequence"/>
</dbReference>
<feature type="domain" description="SecA family profile" evidence="15">
    <location>
        <begin position="3"/>
        <end position="636"/>
    </location>
</feature>
<evidence type="ECO:0000256" key="2">
    <source>
        <dbReference type="ARBA" id="ARBA00007650"/>
    </source>
</evidence>
<keyword evidence="4 11" id="KW-1003">Cell membrane</keyword>
<comment type="catalytic activity">
    <reaction evidence="11">
        <text>ATP + H2O + cellular proteinSide 1 = ADP + phosphate + cellular proteinSide 2.</text>
        <dbReference type="EC" id="7.4.2.8"/>
    </reaction>
</comment>
<dbReference type="Pfam" id="PF01043">
    <property type="entry name" value="SecA_PP_bind"/>
    <property type="match status" value="1"/>
</dbReference>
<keyword evidence="7 11" id="KW-0653">Protein transport</keyword>
<dbReference type="CDD" id="cd17928">
    <property type="entry name" value="DEXDc_SecA"/>
    <property type="match status" value="1"/>
</dbReference>
<evidence type="ECO:0000256" key="6">
    <source>
        <dbReference type="ARBA" id="ARBA00022840"/>
    </source>
</evidence>
<sequence length="908" mass="103211">MIQSILRVILGSKFERDIKKLIPIVQQINSLEDKMKALSDSDLSSQTIRFRERLAKGETLDSILPEAFATVREASLRTMGMRHFDVQMMGGIALHGGNIAEMKTGEGKTLTSTLSVYLNALAGHGVHVVTVNDYLAKRDANWMKPIYDFLGISVGVIQHDMDHEQRKIAYSADITYGTNNEFGFDYLRDNMVSHRDHKVQRSHFYAIVDEVDSILIDEARTPLIISGSSDETTDKYVRINKIIPKLIEGEDYEVDEKARNVLLSERGVSHVEEILGIDNLYAPENVDLVHHVHQSLKAHKIFQKDVDYVVQGGEVIIVDEFTGRLMAGRRYSDGLHQSLEAKEGVTIAKESQTLASITFQNYFRMYDKLAGMTGTADTEAEEFRKIYNLDVIVIPPNVTVQRKDFPDRVYRTEKEKFEAILGEIRDLQSKKQPVLVGTISIEKSEVLSRMLSSAGIQHNVLNAKFHEREAEIVANAGKPGAVTIATNMAGRGTDIVLGGAQLYKENLETWKDEDDLVRQFKEAILKQNLDLAETLAQRMDSGAKQKRASEILGSIKIWKKNHEEVLNAGGLHILGTERHEARRIDNQLRGRSGRQGDPGSSRFYLSLQDDLMRIFGSDRISGLMKWANMPEGQEIESKMVSNAIARAQKRVEGHNFDIRKHLLEYDDVMNRQRIVIYKMRNEVLENEDIAPLILGFIEESVENQVVTHCEGSNPSAWNLETLNEWLEGLDLNVKIKEEDFKKTKNPQLELFETINAAAKKRYETRTESIGKDIWKLLERNIFLDILDHRWKEHLYSMDHLREGIWTVGYSERNPLVEYKLQGFRMFDVAIENLKNEVVNFLFRVEVTENSKLPEEKKEYKKVGQEVTGGFPTLQSGNPNSSRSNGATVTVTTSSGGGTERKTSRRRKR</sequence>
<evidence type="ECO:0000259" key="15">
    <source>
        <dbReference type="PROSITE" id="PS51196"/>
    </source>
</evidence>
<evidence type="ECO:0000256" key="12">
    <source>
        <dbReference type="RuleBase" id="RU003874"/>
    </source>
</evidence>
<dbReference type="HAMAP" id="MF_01382">
    <property type="entry name" value="SecA"/>
    <property type="match status" value="1"/>
</dbReference>
<dbReference type="RefSeq" id="WP_135685938.1">
    <property type="nucleotide sequence ID" value="NZ_RQEQ01000059.1"/>
</dbReference>
<dbReference type="InterPro" id="IPR020937">
    <property type="entry name" value="SecA_CS"/>
</dbReference>
<dbReference type="PRINTS" id="PR00906">
    <property type="entry name" value="SECA"/>
</dbReference>
<keyword evidence="9 11" id="KW-0811">Translocation</keyword>
<evidence type="ECO:0000313" key="16">
    <source>
        <dbReference type="EMBL" id="TGM11758.1"/>
    </source>
</evidence>
<comment type="function">
    <text evidence="11">Part of the Sec protein translocase complex. Interacts with the SecYEG preprotein conducting channel. Has a central role in coupling the hydrolysis of ATP to the transfer of proteins into and across the cell membrane, serving as an ATP-driven molecular motor driving the stepwise translocation of polypeptide chains across the membrane.</text>
</comment>
<dbReference type="PROSITE" id="PS51196">
    <property type="entry name" value="SECA_MOTOR_DEAD"/>
    <property type="match status" value="1"/>
</dbReference>